<dbReference type="AlphaFoldDB" id="A0A655XKM7"/>
<sequence>MFNFNGKAQEFTLVANHPVQWYDYWTGEQLSSEPSKLLIVNLEKGLQSRAIFTVG</sequence>
<protein>
    <submittedName>
        <fullName evidence="1">Alpha-1,6-galactosidase, putative</fullName>
    </submittedName>
</protein>
<evidence type="ECO:0000313" key="2">
    <source>
        <dbReference type="Proteomes" id="UP000041770"/>
    </source>
</evidence>
<proteinExistence type="predicted"/>
<evidence type="ECO:0000313" key="1">
    <source>
        <dbReference type="EMBL" id="CSC15388.1"/>
    </source>
</evidence>
<accession>A0A655XKM7</accession>
<name>A0A655XKM7_VIBCL</name>
<gene>
    <name evidence="1" type="ORF">ERS013200_00695</name>
</gene>
<dbReference type="EMBL" id="CWQY01000003">
    <property type="protein sequence ID" value="CSC15388.1"/>
    <property type="molecule type" value="Genomic_DNA"/>
</dbReference>
<organism evidence="1 2">
    <name type="scientific">Vibrio cholerae</name>
    <dbReference type="NCBI Taxonomy" id="666"/>
    <lineage>
        <taxon>Bacteria</taxon>
        <taxon>Pseudomonadati</taxon>
        <taxon>Pseudomonadota</taxon>
        <taxon>Gammaproteobacteria</taxon>
        <taxon>Vibrionales</taxon>
        <taxon>Vibrionaceae</taxon>
        <taxon>Vibrio</taxon>
    </lineage>
</organism>
<dbReference type="Proteomes" id="UP000041770">
    <property type="component" value="Unassembled WGS sequence"/>
</dbReference>
<reference evidence="1 2" key="1">
    <citation type="submission" date="2015-07" db="EMBL/GenBank/DDBJ databases">
        <authorList>
            <consortium name="Pathogen Informatics"/>
        </authorList>
    </citation>
    <scope>NUCLEOTIDE SEQUENCE [LARGE SCALE GENOMIC DNA]</scope>
    <source>
        <strain evidence="1 2">A316</strain>
    </source>
</reference>